<dbReference type="PANTHER" id="PTHR46797:SF1">
    <property type="entry name" value="METHYLPHOSPHONATE SYNTHASE"/>
    <property type="match status" value="1"/>
</dbReference>
<keyword evidence="1" id="KW-0238">DNA-binding</keyword>
<organism evidence="3 4">
    <name type="scientific">Pseudoclavibacter caeni</name>
    <dbReference type="NCBI Taxonomy" id="908846"/>
    <lineage>
        <taxon>Bacteria</taxon>
        <taxon>Bacillati</taxon>
        <taxon>Actinomycetota</taxon>
        <taxon>Actinomycetes</taxon>
        <taxon>Micrococcales</taxon>
        <taxon>Microbacteriaceae</taxon>
        <taxon>Pseudoclavibacter</taxon>
    </lineage>
</organism>
<dbReference type="CDD" id="cd00093">
    <property type="entry name" value="HTH_XRE"/>
    <property type="match status" value="1"/>
</dbReference>
<dbReference type="Gene3D" id="1.10.260.40">
    <property type="entry name" value="lambda repressor-like DNA-binding domains"/>
    <property type="match status" value="1"/>
</dbReference>
<evidence type="ECO:0000259" key="2">
    <source>
        <dbReference type="PROSITE" id="PS50943"/>
    </source>
</evidence>
<dbReference type="Pfam" id="PF07883">
    <property type="entry name" value="Cupin_2"/>
    <property type="match status" value="1"/>
</dbReference>
<accession>A0A7C8BR78</accession>
<proteinExistence type="predicted"/>
<evidence type="ECO:0000256" key="1">
    <source>
        <dbReference type="ARBA" id="ARBA00023125"/>
    </source>
</evidence>
<dbReference type="InterPro" id="IPR011051">
    <property type="entry name" value="RmlC_Cupin_sf"/>
</dbReference>
<reference evidence="3 4" key="1">
    <citation type="submission" date="2019-09" db="EMBL/GenBank/DDBJ databases">
        <title>Phylogeny of genus Pseudoclavibacter and closely related genus.</title>
        <authorList>
            <person name="Li Y."/>
        </authorList>
    </citation>
    <scope>NUCLEOTIDE SEQUENCE [LARGE SCALE GENOMIC DNA]</scope>
    <source>
        <strain evidence="3 4">JCM 16921</strain>
    </source>
</reference>
<dbReference type="InterPro" id="IPR010982">
    <property type="entry name" value="Lambda_DNA-bd_dom_sf"/>
</dbReference>
<dbReference type="EMBL" id="WBKA01000004">
    <property type="protein sequence ID" value="KAB1631989.1"/>
    <property type="molecule type" value="Genomic_DNA"/>
</dbReference>
<dbReference type="InterPro" id="IPR050807">
    <property type="entry name" value="TransReg_Diox_bact_type"/>
</dbReference>
<evidence type="ECO:0000313" key="4">
    <source>
        <dbReference type="Proteomes" id="UP000481339"/>
    </source>
</evidence>
<dbReference type="OrthoDB" id="5114244at2"/>
<gene>
    <name evidence="3" type="ORF">F8O02_06655</name>
</gene>
<dbReference type="InterPro" id="IPR014710">
    <property type="entry name" value="RmlC-like_jellyroll"/>
</dbReference>
<dbReference type="InterPro" id="IPR001387">
    <property type="entry name" value="Cro/C1-type_HTH"/>
</dbReference>
<keyword evidence="4" id="KW-1185">Reference proteome</keyword>
<protein>
    <submittedName>
        <fullName evidence="3">Helix-turn-helix domain-containing protein</fullName>
    </submittedName>
</protein>
<dbReference type="Proteomes" id="UP000481339">
    <property type="component" value="Unassembled WGS sequence"/>
</dbReference>
<evidence type="ECO:0000313" key="3">
    <source>
        <dbReference type="EMBL" id="KAB1631989.1"/>
    </source>
</evidence>
<feature type="domain" description="HTH cro/C1-type" evidence="2">
    <location>
        <begin position="20"/>
        <end position="74"/>
    </location>
</feature>
<dbReference type="RefSeq" id="WP_158036458.1">
    <property type="nucleotide sequence ID" value="NZ_BAAAZV010000020.1"/>
</dbReference>
<dbReference type="PANTHER" id="PTHR46797">
    <property type="entry name" value="HTH-TYPE TRANSCRIPTIONAL REGULATOR"/>
    <property type="match status" value="1"/>
</dbReference>
<name>A0A7C8BR78_9MICO</name>
<dbReference type="SUPFAM" id="SSF47413">
    <property type="entry name" value="lambda repressor-like DNA-binding domains"/>
    <property type="match status" value="1"/>
</dbReference>
<dbReference type="AlphaFoldDB" id="A0A7C8BR78"/>
<dbReference type="InterPro" id="IPR013096">
    <property type="entry name" value="Cupin_2"/>
</dbReference>
<dbReference type="Gene3D" id="2.60.120.10">
    <property type="entry name" value="Jelly Rolls"/>
    <property type="match status" value="1"/>
</dbReference>
<dbReference type="GO" id="GO:0003677">
    <property type="term" value="F:DNA binding"/>
    <property type="evidence" value="ECO:0007669"/>
    <property type="project" value="UniProtKB-KW"/>
</dbReference>
<dbReference type="SUPFAM" id="SSF51182">
    <property type="entry name" value="RmlC-like cupins"/>
    <property type="match status" value="1"/>
</dbReference>
<sequence>MSDASATDGPHALGQIGSRLRVLRRQQELSLRELSERLGISPSALSQIENGRLQPSVNRLISIMNALGVPLAFAFNDQSAPDAESPAPAVSPIAELSVARAGTIDPIDLSTGVRYIRLTPHPIPGIELFESVYPPGAASSPEGEWLSHQGFETGHMRAGRLVVEHDGRRMVLERGDSVSFPARAPHRLVNPSATRSATILWLTIH</sequence>
<comment type="caution">
    <text evidence="3">The sequence shown here is derived from an EMBL/GenBank/DDBJ whole genome shotgun (WGS) entry which is preliminary data.</text>
</comment>
<dbReference type="GO" id="GO:0005829">
    <property type="term" value="C:cytosol"/>
    <property type="evidence" value="ECO:0007669"/>
    <property type="project" value="TreeGrafter"/>
</dbReference>
<dbReference type="SMART" id="SM00530">
    <property type="entry name" value="HTH_XRE"/>
    <property type="match status" value="1"/>
</dbReference>
<dbReference type="Pfam" id="PF01381">
    <property type="entry name" value="HTH_3"/>
    <property type="match status" value="1"/>
</dbReference>
<dbReference type="GO" id="GO:0003700">
    <property type="term" value="F:DNA-binding transcription factor activity"/>
    <property type="evidence" value="ECO:0007669"/>
    <property type="project" value="TreeGrafter"/>
</dbReference>
<dbReference type="PROSITE" id="PS50943">
    <property type="entry name" value="HTH_CROC1"/>
    <property type="match status" value="1"/>
</dbReference>
<dbReference type="CDD" id="cd02209">
    <property type="entry name" value="cupin_XRE_C"/>
    <property type="match status" value="1"/>
</dbReference>